<evidence type="ECO:0000313" key="4">
    <source>
        <dbReference type="EMBL" id="MSD15149.1"/>
    </source>
</evidence>
<dbReference type="EMBL" id="CYYA01000005">
    <property type="protein sequence ID" value="CUM90157.1"/>
    <property type="molecule type" value="Genomic_DNA"/>
</dbReference>
<dbReference type="Proteomes" id="UP000431304">
    <property type="component" value="Unassembled WGS sequence"/>
</dbReference>
<evidence type="ECO:0000313" key="6">
    <source>
        <dbReference type="Proteomes" id="UP000431304"/>
    </source>
</evidence>
<name>A0A173SK48_EUBRA</name>
<dbReference type="OrthoDB" id="1778647at2"/>
<evidence type="ECO:0000313" key="5">
    <source>
        <dbReference type="Proteomes" id="UP000095492"/>
    </source>
</evidence>
<dbReference type="EMBL" id="WKRA01000004">
    <property type="protein sequence ID" value="MSD15149.1"/>
    <property type="molecule type" value="Genomic_DNA"/>
</dbReference>
<keyword evidence="2" id="KW-0472">Membrane</keyword>
<feature type="transmembrane region" description="Helical" evidence="2">
    <location>
        <begin position="64"/>
        <end position="85"/>
    </location>
</feature>
<gene>
    <name evidence="3" type="ORF">ERS852448_00992</name>
    <name evidence="4" type="ORF">GKE72_03495</name>
</gene>
<proteinExistence type="predicted"/>
<dbReference type="Proteomes" id="UP000095492">
    <property type="component" value="Unassembled WGS sequence"/>
</dbReference>
<evidence type="ECO:0000256" key="2">
    <source>
        <dbReference type="SAM" id="Phobius"/>
    </source>
</evidence>
<keyword evidence="3" id="KW-0131">Cell cycle</keyword>
<evidence type="ECO:0000313" key="3">
    <source>
        <dbReference type="EMBL" id="CUM90157.1"/>
    </source>
</evidence>
<dbReference type="AlphaFoldDB" id="A0A173SK48"/>
<feature type="compositionally biased region" description="Basic and acidic residues" evidence="1">
    <location>
        <begin position="34"/>
        <end position="46"/>
    </location>
</feature>
<reference evidence="3 5" key="1">
    <citation type="submission" date="2015-09" db="EMBL/GenBank/DDBJ databases">
        <authorList>
            <consortium name="Pathogen Informatics"/>
        </authorList>
    </citation>
    <scope>NUCLEOTIDE SEQUENCE [LARGE SCALE GENOMIC DNA]</scope>
    <source>
        <strain evidence="3 5">2789STDY5608891</strain>
    </source>
</reference>
<sequence length="163" mass="18642">MESRDRHYRRDSYIEGNVVRQRESVPGRSVQPAEKTREQLHQERMRKNAARQNQQRAMAMDRGYVAFLAAATVVCFLVCAIFIYLQSDVTTRMANIASIESQIAEVKADNVAAEKRLETTMNLDQIKEAAKNLGLIMPGSEQVRYYSVENSDYMNQYGEIPSN</sequence>
<accession>A0A173SK48</accession>
<evidence type="ECO:0000256" key="1">
    <source>
        <dbReference type="SAM" id="MobiDB-lite"/>
    </source>
</evidence>
<organism evidence="3 5">
    <name type="scientific">Eubacterium ramulus</name>
    <dbReference type="NCBI Taxonomy" id="39490"/>
    <lineage>
        <taxon>Bacteria</taxon>
        <taxon>Bacillati</taxon>
        <taxon>Bacillota</taxon>
        <taxon>Clostridia</taxon>
        <taxon>Eubacteriales</taxon>
        <taxon>Eubacteriaceae</taxon>
        <taxon>Eubacterium</taxon>
    </lineage>
</organism>
<keyword evidence="2" id="KW-1133">Transmembrane helix</keyword>
<dbReference type="GO" id="GO:0051301">
    <property type="term" value="P:cell division"/>
    <property type="evidence" value="ECO:0007669"/>
    <property type="project" value="UniProtKB-KW"/>
</dbReference>
<dbReference type="RefSeq" id="WP_021737943.1">
    <property type="nucleotide sequence ID" value="NZ_CABKSU010000018.1"/>
</dbReference>
<reference evidence="4 6" key="2">
    <citation type="journal article" date="2019" name="Nat. Med.">
        <title>A library of human gut bacterial isolates paired with longitudinal multiomics data enables mechanistic microbiome research.</title>
        <authorList>
            <person name="Poyet M."/>
            <person name="Groussin M."/>
            <person name="Gibbons S.M."/>
            <person name="Avila-Pacheco J."/>
            <person name="Jiang X."/>
            <person name="Kearney S.M."/>
            <person name="Perrotta A.R."/>
            <person name="Berdy B."/>
            <person name="Zhao S."/>
            <person name="Lieberman T.D."/>
            <person name="Swanson P.K."/>
            <person name="Smith M."/>
            <person name="Roesemann S."/>
            <person name="Alexander J.E."/>
            <person name="Rich S.A."/>
            <person name="Livny J."/>
            <person name="Vlamakis H."/>
            <person name="Clish C."/>
            <person name="Bullock K."/>
            <person name="Deik A."/>
            <person name="Scott J."/>
            <person name="Pierce K.A."/>
            <person name="Xavier R.J."/>
            <person name="Alm E.J."/>
        </authorList>
    </citation>
    <scope>NUCLEOTIDE SEQUENCE [LARGE SCALE GENOMIC DNA]</scope>
    <source>
        <strain evidence="4 6">BIOML-A3</strain>
    </source>
</reference>
<feature type="region of interest" description="Disordered" evidence="1">
    <location>
        <begin position="21"/>
        <end position="47"/>
    </location>
</feature>
<dbReference type="GeneID" id="42785518"/>
<dbReference type="STRING" id="39490.ERS852448_00992"/>
<protein>
    <submittedName>
        <fullName evidence="3">Protein required for the initiation of cell division</fullName>
    </submittedName>
</protein>
<keyword evidence="2" id="KW-0812">Transmembrane</keyword>
<keyword evidence="3" id="KW-0132">Cell division</keyword>